<keyword evidence="2" id="KW-0805">Transcription regulation</keyword>
<dbReference type="Gene3D" id="4.10.240.10">
    <property type="entry name" value="Zn(2)-C6 fungal-type DNA-binding domain"/>
    <property type="match status" value="1"/>
</dbReference>
<dbReference type="PANTHER" id="PTHR47840:SF1">
    <property type="entry name" value="ZN(II)2CYS6 TRANSCRIPTION FACTOR (EUROFUNG)"/>
    <property type="match status" value="1"/>
</dbReference>
<protein>
    <submittedName>
        <fullName evidence="8">Putative C6 finger domain protein</fullName>
    </submittedName>
</protein>
<reference evidence="8 9" key="1">
    <citation type="journal article" date="2018" name="Front. Microbiol.">
        <title>Genomic and genetic insights into a cosmopolitan fungus, Paecilomyces variotii (Eurotiales).</title>
        <authorList>
            <person name="Urquhart A.S."/>
            <person name="Mondo S.J."/>
            <person name="Makela M.R."/>
            <person name="Hane J.K."/>
            <person name="Wiebenga A."/>
            <person name="He G."/>
            <person name="Mihaltcheva S."/>
            <person name="Pangilinan J."/>
            <person name="Lipzen A."/>
            <person name="Barry K."/>
            <person name="de Vries R.P."/>
            <person name="Grigoriev I.V."/>
            <person name="Idnurm A."/>
        </authorList>
    </citation>
    <scope>NUCLEOTIDE SEQUENCE [LARGE SCALE GENOMIC DNA]</scope>
    <source>
        <strain evidence="8 9">CBS 101075</strain>
    </source>
</reference>
<dbReference type="GeneID" id="39596724"/>
<gene>
    <name evidence="8" type="ORF">C8Q69DRAFT_329141</name>
</gene>
<feature type="compositionally biased region" description="Low complexity" evidence="6">
    <location>
        <begin position="638"/>
        <end position="648"/>
    </location>
</feature>
<dbReference type="EMBL" id="RCNU01000009">
    <property type="protein sequence ID" value="RWQ93609.1"/>
    <property type="molecule type" value="Genomic_DNA"/>
</dbReference>
<feature type="domain" description="Zn(2)-C6 fungal-type" evidence="7">
    <location>
        <begin position="23"/>
        <end position="54"/>
    </location>
</feature>
<dbReference type="SUPFAM" id="SSF57701">
    <property type="entry name" value="Zn2/Cys6 DNA-binding domain"/>
    <property type="match status" value="1"/>
</dbReference>
<evidence type="ECO:0000256" key="1">
    <source>
        <dbReference type="ARBA" id="ARBA00022723"/>
    </source>
</evidence>
<dbReference type="AlphaFoldDB" id="A0A443HPA2"/>
<dbReference type="InterPro" id="IPR001138">
    <property type="entry name" value="Zn2Cys6_DnaBD"/>
</dbReference>
<sequence>MDPANQLDLEGPPRKKMRKGTRSCIECRRRKIRCTFDPERHNVCNECYARGSVCIDQEHGSLPPRSTGGEQRYSLRERVAQLETVVAGILTQLEGRQSSVPLAHSAQSFSENERAARAQRSTSHDICPTPTVSSVSSSYDQLETANAPVLQLFNNYVVSREDPPSGDDSKAVPQDMSPKALSARNALISLLPPNPDIDRILNGTIKWWAYWQTRFPEICDNCRRSLTTGVRHCDIPASPAEVAKMLICVVLSIDQLPLDFDYSALQRPFDPKKYTDRCISEIYRLIVHDDDFAATFPGIECQMLISKYHTNVGRPRKAWLACRRAIEFAQLTGLHLLTAKPPRPGDELYDRRLRLWINLVSTDRFLSLILGLPYSVSDDAYSPQVKLCLNGQLTGFERYVARIGVFMGQVIDRNQRPGEMSLPETLRMDQELEELAKEMPSSWWDPNAGDQYTVQENCDRLMSLFYHSFLRSLLHLPFMLKSNTDRRCKYCHDAALESSRNGLVAYTDLRALAGINPYICKVLDFFAFTLGMLLVVHLLGYSEELENYSRMQDEKDWQLVNKTTESLRRAAAESGGTVAAQSANILGTICDNCSSGDSCPGSTSGSRSCKITVPFFGTITVAPGKKFSAQRITQCSPQTSSYSQVSSQKGNQLYTPPQSNPTAVSSTQPTPIPEGGYPDESWIQLQNVVALPYTGLDPNGFHNSFEDPGLGMWSNPLVGLDLDQGWNLNWTEDGNAVIE</sequence>
<proteinExistence type="predicted"/>
<evidence type="ECO:0000259" key="7">
    <source>
        <dbReference type="PROSITE" id="PS50048"/>
    </source>
</evidence>
<dbReference type="PROSITE" id="PS50048">
    <property type="entry name" value="ZN2_CY6_FUNGAL_2"/>
    <property type="match status" value="1"/>
</dbReference>
<comment type="caution">
    <text evidence="8">The sequence shown here is derived from an EMBL/GenBank/DDBJ whole genome shotgun (WGS) entry which is preliminary data.</text>
</comment>
<organism evidence="8 9">
    <name type="scientific">Byssochlamys spectabilis</name>
    <name type="common">Paecilomyces variotii</name>
    <dbReference type="NCBI Taxonomy" id="264951"/>
    <lineage>
        <taxon>Eukaryota</taxon>
        <taxon>Fungi</taxon>
        <taxon>Dikarya</taxon>
        <taxon>Ascomycota</taxon>
        <taxon>Pezizomycotina</taxon>
        <taxon>Eurotiomycetes</taxon>
        <taxon>Eurotiomycetidae</taxon>
        <taxon>Eurotiales</taxon>
        <taxon>Thermoascaceae</taxon>
        <taxon>Paecilomyces</taxon>
    </lineage>
</organism>
<dbReference type="CDD" id="cd00067">
    <property type="entry name" value="GAL4"/>
    <property type="match status" value="1"/>
</dbReference>
<keyword evidence="1" id="KW-0479">Metal-binding</keyword>
<dbReference type="SMART" id="SM00906">
    <property type="entry name" value="Fungal_trans"/>
    <property type="match status" value="1"/>
</dbReference>
<evidence type="ECO:0000256" key="6">
    <source>
        <dbReference type="SAM" id="MobiDB-lite"/>
    </source>
</evidence>
<feature type="compositionally biased region" description="Polar residues" evidence="6">
    <location>
        <begin position="649"/>
        <end position="669"/>
    </location>
</feature>
<dbReference type="GO" id="GO:0003677">
    <property type="term" value="F:DNA binding"/>
    <property type="evidence" value="ECO:0007669"/>
    <property type="project" value="UniProtKB-KW"/>
</dbReference>
<feature type="region of interest" description="Disordered" evidence="6">
    <location>
        <begin position="104"/>
        <end position="132"/>
    </location>
</feature>
<dbReference type="VEuPathDB" id="FungiDB:C8Q69DRAFT_329141"/>
<dbReference type="InterPro" id="IPR036864">
    <property type="entry name" value="Zn2-C6_fun-type_DNA-bd_sf"/>
</dbReference>
<name>A0A443HPA2_BYSSP</name>
<evidence type="ECO:0000256" key="3">
    <source>
        <dbReference type="ARBA" id="ARBA00023125"/>
    </source>
</evidence>
<dbReference type="GO" id="GO:0000981">
    <property type="term" value="F:DNA-binding transcription factor activity, RNA polymerase II-specific"/>
    <property type="evidence" value="ECO:0007669"/>
    <property type="project" value="InterPro"/>
</dbReference>
<dbReference type="PROSITE" id="PS00463">
    <property type="entry name" value="ZN2_CY6_FUNGAL_1"/>
    <property type="match status" value="1"/>
</dbReference>
<dbReference type="InterPro" id="IPR007219">
    <property type="entry name" value="XnlR_reg_dom"/>
</dbReference>
<keyword evidence="4" id="KW-0804">Transcription</keyword>
<dbReference type="RefSeq" id="XP_028483254.1">
    <property type="nucleotide sequence ID" value="XM_028627447.1"/>
</dbReference>
<dbReference type="GO" id="GO:0008270">
    <property type="term" value="F:zinc ion binding"/>
    <property type="evidence" value="ECO:0007669"/>
    <property type="project" value="InterPro"/>
</dbReference>
<accession>A0A443HPA2</accession>
<dbReference type="CDD" id="cd12148">
    <property type="entry name" value="fungal_TF_MHR"/>
    <property type="match status" value="1"/>
</dbReference>
<dbReference type="GO" id="GO:0006351">
    <property type="term" value="P:DNA-templated transcription"/>
    <property type="evidence" value="ECO:0007669"/>
    <property type="project" value="InterPro"/>
</dbReference>
<keyword evidence="3" id="KW-0238">DNA-binding</keyword>
<evidence type="ECO:0000313" key="9">
    <source>
        <dbReference type="Proteomes" id="UP000283841"/>
    </source>
</evidence>
<keyword evidence="5" id="KW-0539">Nucleus</keyword>
<dbReference type="Proteomes" id="UP000283841">
    <property type="component" value="Unassembled WGS sequence"/>
</dbReference>
<keyword evidence="9" id="KW-1185">Reference proteome</keyword>
<evidence type="ECO:0000256" key="2">
    <source>
        <dbReference type="ARBA" id="ARBA00023015"/>
    </source>
</evidence>
<evidence type="ECO:0000313" key="8">
    <source>
        <dbReference type="EMBL" id="RWQ93609.1"/>
    </source>
</evidence>
<dbReference type="Pfam" id="PF04082">
    <property type="entry name" value="Fungal_trans"/>
    <property type="match status" value="1"/>
</dbReference>
<evidence type="ECO:0000256" key="4">
    <source>
        <dbReference type="ARBA" id="ARBA00023163"/>
    </source>
</evidence>
<dbReference type="SMART" id="SM00066">
    <property type="entry name" value="GAL4"/>
    <property type="match status" value="1"/>
</dbReference>
<dbReference type="STRING" id="264951.A0A443HPA2"/>
<feature type="region of interest" description="Disordered" evidence="6">
    <location>
        <begin position="638"/>
        <end position="679"/>
    </location>
</feature>
<evidence type="ECO:0000256" key="5">
    <source>
        <dbReference type="ARBA" id="ARBA00023242"/>
    </source>
</evidence>
<dbReference type="PANTHER" id="PTHR47840">
    <property type="entry name" value="ZN(II)2CYS6 TRANSCRIPTION FACTOR (EUROFUNG)-RELATED"/>
    <property type="match status" value="1"/>
</dbReference>